<dbReference type="STRING" id="397945.Aave_4707"/>
<dbReference type="KEGG" id="aav:Aave_4707"/>
<organism evidence="1 2">
    <name type="scientific">Paracidovorax citrulli (strain AAC00-1)</name>
    <name type="common">Acidovorax citrulli</name>
    <dbReference type="NCBI Taxonomy" id="397945"/>
    <lineage>
        <taxon>Bacteria</taxon>
        <taxon>Pseudomonadati</taxon>
        <taxon>Pseudomonadota</taxon>
        <taxon>Betaproteobacteria</taxon>
        <taxon>Burkholderiales</taxon>
        <taxon>Comamonadaceae</taxon>
        <taxon>Paracidovorax</taxon>
    </lineage>
</organism>
<dbReference type="RefSeq" id="WP_011797708.1">
    <property type="nucleotide sequence ID" value="NC_008752.1"/>
</dbReference>
<dbReference type="Pfam" id="PF19940">
    <property type="entry name" value="DUF6402"/>
    <property type="match status" value="1"/>
</dbReference>
<evidence type="ECO:0000313" key="1">
    <source>
        <dbReference type="EMBL" id="ABM35242.1"/>
    </source>
</evidence>
<evidence type="ECO:0000313" key="2">
    <source>
        <dbReference type="Proteomes" id="UP000002596"/>
    </source>
</evidence>
<dbReference type="EMBL" id="CP000512">
    <property type="protein sequence ID" value="ABM35242.1"/>
    <property type="molecule type" value="Genomic_DNA"/>
</dbReference>
<dbReference type="HOGENOM" id="CLU_055409_0_0_4"/>
<accession>A1TWA4</accession>
<dbReference type="InterPro" id="IPR045646">
    <property type="entry name" value="DUF6402"/>
</dbReference>
<name>A1TWA4_PARC0</name>
<sequence>MLTRGNCAQLEKKLPPKVRIFQLDDIPGVMRSRLGWPVAAALMERWFRGAAFEMPDLMKQGRDNYRLSRLIPAYLDESTVTMAWALGFARVRTAMTQLQAQWASPAGKAQLRLHLKKQSDIQTEPRWRFGNLALPAKILDESCQVNFIGLGSLADPLDDFYGAMGEATLKVAVSGIVTRKGTGQLAIDIDELGFYLRESYDFNDRENNFLSQPLGFWGHQGVHRFDVSASIAVSQEEIEETQSKAPGRTYFVQNNDFRKWRALHGRGGDFLVLSDVHRTSLPFPVKLEW</sequence>
<protein>
    <submittedName>
        <fullName evidence="1">Uncharacterized protein</fullName>
    </submittedName>
</protein>
<dbReference type="Proteomes" id="UP000002596">
    <property type="component" value="Chromosome"/>
</dbReference>
<reference evidence="1 2" key="1">
    <citation type="submission" date="2006-12" db="EMBL/GenBank/DDBJ databases">
        <title>Complete sequence of Acidovorax avenae subsp. citrulli AAC00-1.</title>
        <authorList>
            <consortium name="US DOE Joint Genome Institute"/>
            <person name="Copeland A."/>
            <person name="Lucas S."/>
            <person name="Lapidus A."/>
            <person name="Barry K."/>
            <person name="Detter J.C."/>
            <person name="Glavina del Rio T."/>
            <person name="Dalin E."/>
            <person name="Tice H."/>
            <person name="Pitluck S."/>
            <person name="Kiss H."/>
            <person name="Brettin T."/>
            <person name="Bruce D."/>
            <person name="Han C."/>
            <person name="Tapia R."/>
            <person name="Gilna P."/>
            <person name="Schmutz J."/>
            <person name="Larimer F."/>
            <person name="Land M."/>
            <person name="Hauser L."/>
            <person name="Kyrpides N."/>
            <person name="Kim E."/>
            <person name="Stahl D."/>
            <person name="Richardson P."/>
        </authorList>
    </citation>
    <scope>NUCLEOTIDE SEQUENCE [LARGE SCALE GENOMIC DNA]</scope>
    <source>
        <strain evidence="1 2">AAC00-1</strain>
    </source>
</reference>
<dbReference type="eggNOG" id="COG3501">
    <property type="taxonomic scope" value="Bacteria"/>
</dbReference>
<gene>
    <name evidence="1" type="ordered locus">Aave_4707</name>
</gene>
<proteinExistence type="predicted"/>
<dbReference type="GeneID" id="79789705"/>
<dbReference type="AlphaFoldDB" id="A1TWA4"/>